<evidence type="ECO:0000256" key="3">
    <source>
        <dbReference type="ARBA" id="ARBA00010343"/>
    </source>
</evidence>
<dbReference type="SMART" id="SM00428">
    <property type="entry name" value="H3"/>
    <property type="match status" value="1"/>
</dbReference>
<organism evidence="10 11">
    <name type="scientific">Toxoplasma gondii GAB2-2007-GAL-DOM2</name>
    <dbReference type="NCBI Taxonomy" id="1130820"/>
    <lineage>
        <taxon>Eukaryota</taxon>
        <taxon>Sar</taxon>
        <taxon>Alveolata</taxon>
        <taxon>Apicomplexa</taxon>
        <taxon>Conoidasida</taxon>
        <taxon>Coccidia</taxon>
        <taxon>Eucoccidiorida</taxon>
        <taxon>Eimeriorina</taxon>
        <taxon>Sarcocystidae</taxon>
        <taxon>Toxoplasma</taxon>
    </lineage>
</organism>
<evidence type="ECO:0000256" key="7">
    <source>
        <dbReference type="ARBA" id="ARBA00023269"/>
    </source>
</evidence>
<reference evidence="10 11" key="1">
    <citation type="submission" date="2014-02" db="EMBL/GenBank/DDBJ databases">
        <authorList>
            <person name="Sibley D."/>
            <person name="Venepally P."/>
            <person name="Karamycheva S."/>
            <person name="Hadjithomas M."/>
            <person name="Khan A."/>
            <person name="Brunk B."/>
            <person name="Roos D."/>
            <person name="Caler E."/>
            <person name="Lorenzi H."/>
        </authorList>
    </citation>
    <scope>NUCLEOTIDE SEQUENCE [LARGE SCALE GENOMIC DNA]</scope>
    <source>
        <strain evidence="10 11">GAB2-2007-GAL-DOM2</strain>
    </source>
</reference>
<dbReference type="EMBL" id="AHZU02000351">
    <property type="protein sequence ID" value="KFG45515.1"/>
    <property type="molecule type" value="Genomic_DNA"/>
</dbReference>
<keyword evidence="5" id="KW-0238">DNA-binding</keyword>
<dbReference type="AlphaFoldDB" id="A0A086KM97"/>
<dbReference type="Proteomes" id="UP000028837">
    <property type="component" value="Unassembled WGS sequence"/>
</dbReference>
<evidence type="ECO:0000256" key="2">
    <source>
        <dbReference type="ARBA" id="ARBA00004286"/>
    </source>
</evidence>
<dbReference type="PANTHER" id="PTHR45810">
    <property type="entry name" value="HISTONE H3.2"/>
    <property type="match status" value="1"/>
</dbReference>
<dbReference type="GO" id="GO:0046982">
    <property type="term" value="F:protein heterodimerization activity"/>
    <property type="evidence" value="ECO:0007669"/>
    <property type="project" value="InterPro"/>
</dbReference>
<dbReference type="InterPro" id="IPR007125">
    <property type="entry name" value="H2A/H2B/H3"/>
</dbReference>
<feature type="region of interest" description="Disordered" evidence="8">
    <location>
        <begin position="1"/>
        <end position="121"/>
    </location>
</feature>
<dbReference type="InterPro" id="IPR009072">
    <property type="entry name" value="Histone-fold"/>
</dbReference>
<accession>A0A086KM97</accession>
<keyword evidence="7" id="KW-0544">Nucleosome core</keyword>
<evidence type="ECO:0000313" key="11">
    <source>
        <dbReference type="Proteomes" id="UP000028837"/>
    </source>
</evidence>
<dbReference type="FunFam" id="1.10.20.10:FF:000085">
    <property type="entry name" value="Histone H3.2"/>
    <property type="match status" value="1"/>
</dbReference>
<dbReference type="PANTHER" id="PTHR45810:SF1">
    <property type="entry name" value="HISTONE H3-LIKE CENTROMERIC PROTEIN A"/>
    <property type="match status" value="1"/>
</dbReference>
<evidence type="ECO:0000313" key="10">
    <source>
        <dbReference type="EMBL" id="KFG45515.1"/>
    </source>
</evidence>
<dbReference type="GO" id="GO:0000786">
    <property type="term" value="C:nucleosome"/>
    <property type="evidence" value="ECO:0007669"/>
    <property type="project" value="UniProtKB-KW"/>
</dbReference>
<proteinExistence type="inferred from homology"/>
<evidence type="ECO:0000256" key="6">
    <source>
        <dbReference type="ARBA" id="ARBA00023242"/>
    </source>
</evidence>
<dbReference type="GO" id="GO:0030527">
    <property type="term" value="F:structural constituent of chromatin"/>
    <property type="evidence" value="ECO:0007669"/>
    <property type="project" value="InterPro"/>
</dbReference>
<evidence type="ECO:0000256" key="8">
    <source>
        <dbReference type="SAM" id="MobiDB-lite"/>
    </source>
</evidence>
<evidence type="ECO:0000256" key="1">
    <source>
        <dbReference type="ARBA" id="ARBA00004123"/>
    </source>
</evidence>
<evidence type="ECO:0000256" key="5">
    <source>
        <dbReference type="ARBA" id="ARBA00023125"/>
    </source>
</evidence>
<evidence type="ECO:0000256" key="4">
    <source>
        <dbReference type="ARBA" id="ARBA00022454"/>
    </source>
</evidence>
<dbReference type="OrthoDB" id="331903at2759"/>
<feature type="domain" description="Core Histone H2A/H2B/H3" evidence="9">
    <location>
        <begin position="120"/>
        <end position="210"/>
    </location>
</feature>
<gene>
    <name evidence="10" type="ORF">TGDOM2_225410</name>
</gene>
<sequence length="216" mass="23282">MARIKTTPARRAGPGSRPKLTTGSGGAVGAAPKSRVGAAFPPPSHGRKPVHRRSSAPSSPSDDDSPESSYSSRSPSPSRVASSSGSHSSSSRRGSHASGRPPARSGRDRGLQPRRRAPPGARVLREIKRLRESTDLLIPRMPFLRLVHEVAQDCTPPYASPYRFTADALMALQCASEAYLTGLMEDSYLCAMHAKRVTLMPKDLHLAQRLRHAFPC</sequence>
<name>A0A086KM97_TOXGO</name>
<comment type="caution">
    <text evidence="10">The sequence shown here is derived from an EMBL/GenBank/DDBJ whole genome shotgun (WGS) entry which is preliminary data.</text>
</comment>
<dbReference type="GO" id="GO:0005634">
    <property type="term" value="C:nucleus"/>
    <property type="evidence" value="ECO:0007669"/>
    <property type="project" value="UniProtKB-SubCell"/>
</dbReference>
<dbReference type="Pfam" id="PF00125">
    <property type="entry name" value="Histone"/>
    <property type="match status" value="1"/>
</dbReference>
<dbReference type="GO" id="GO:0003677">
    <property type="term" value="F:DNA binding"/>
    <property type="evidence" value="ECO:0007669"/>
    <property type="project" value="UniProtKB-KW"/>
</dbReference>
<comment type="subcellular location">
    <subcellularLocation>
        <location evidence="2">Chromosome</location>
    </subcellularLocation>
    <subcellularLocation>
        <location evidence="1">Nucleus</location>
    </subcellularLocation>
</comment>
<evidence type="ECO:0000259" key="9">
    <source>
        <dbReference type="Pfam" id="PF00125"/>
    </source>
</evidence>
<protein>
    <submittedName>
        <fullName evidence="10">Histone H3 centromeric CENH3</fullName>
    </submittedName>
</protein>
<keyword evidence="6" id="KW-0539">Nucleus</keyword>
<feature type="compositionally biased region" description="Basic residues" evidence="8">
    <location>
        <begin position="45"/>
        <end position="54"/>
    </location>
</feature>
<keyword evidence="4" id="KW-0158">Chromosome</keyword>
<comment type="similarity">
    <text evidence="3">Belongs to the histone H3 family.</text>
</comment>
<dbReference type="VEuPathDB" id="ToxoDB:TGDOM2_225410"/>
<dbReference type="InterPro" id="IPR000164">
    <property type="entry name" value="Histone_H3/CENP-A"/>
</dbReference>
<dbReference type="SUPFAM" id="SSF47113">
    <property type="entry name" value="Histone-fold"/>
    <property type="match status" value="1"/>
</dbReference>
<feature type="compositionally biased region" description="Low complexity" evidence="8">
    <location>
        <begin position="67"/>
        <end position="102"/>
    </location>
</feature>
<dbReference type="CDD" id="cd22911">
    <property type="entry name" value="HFD_H3"/>
    <property type="match status" value="1"/>
</dbReference>
<dbReference type="Gene3D" id="1.10.20.10">
    <property type="entry name" value="Histone, subunit A"/>
    <property type="match status" value="1"/>
</dbReference>